<dbReference type="Pfam" id="PF01210">
    <property type="entry name" value="NAD_Gly3P_dh_N"/>
    <property type="match status" value="1"/>
</dbReference>
<comment type="caution">
    <text evidence="3">The sequence shown here is derived from an EMBL/GenBank/DDBJ whole genome shotgun (WGS) entry which is preliminary data.</text>
</comment>
<sequence>MPLLRSISIIGSGNWGSTIAKIIGTNVLKSPSYQPKVKMWVFEEQVDGRKLSEIINTSHENPKYLPGVNLPQNVVAIPDLSECTREADILVFVLPHQFLPNVCKSMRPVIKKGAIGVSLIKVGL</sequence>
<evidence type="ECO:0000313" key="4">
    <source>
        <dbReference type="Proteomes" id="UP000784294"/>
    </source>
</evidence>
<evidence type="ECO:0000313" key="3">
    <source>
        <dbReference type="EMBL" id="VEL15567.1"/>
    </source>
</evidence>
<dbReference type="InterPro" id="IPR036291">
    <property type="entry name" value="NAD(P)-bd_dom_sf"/>
</dbReference>
<dbReference type="AlphaFoldDB" id="A0A3S5BRZ4"/>
<proteinExistence type="predicted"/>
<dbReference type="GO" id="GO:0046168">
    <property type="term" value="P:glycerol-3-phosphate catabolic process"/>
    <property type="evidence" value="ECO:0007669"/>
    <property type="project" value="InterPro"/>
</dbReference>
<feature type="non-terminal residue" evidence="3">
    <location>
        <position position="1"/>
    </location>
</feature>
<keyword evidence="1" id="KW-0520">NAD</keyword>
<dbReference type="GO" id="GO:0051287">
    <property type="term" value="F:NAD binding"/>
    <property type="evidence" value="ECO:0007669"/>
    <property type="project" value="InterPro"/>
</dbReference>
<dbReference type="SUPFAM" id="SSF51735">
    <property type="entry name" value="NAD(P)-binding Rossmann-fold domains"/>
    <property type="match status" value="1"/>
</dbReference>
<dbReference type="PANTHER" id="PTHR11728:SF8">
    <property type="entry name" value="GLYCEROL-3-PHOSPHATE DEHYDROGENASE [NAD(+)]-RELATED"/>
    <property type="match status" value="1"/>
</dbReference>
<dbReference type="InterPro" id="IPR006168">
    <property type="entry name" value="G3P_DH_NAD-dep"/>
</dbReference>
<dbReference type="OrthoDB" id="10263760at2759"/>
<organism evidence="3 4">
    <name type="scientific">Protopolystoma xenopodis</name>
    <dbReference type="NCBI Taxonomy" id="117903"/>
    <lineage>
        <taxon>Eukaryota</taxon>
        <taxon>Metazoa</taxon>
        <taxon>Spiralia</taxon>
        <taxon>Lophotrochozoa</taxon>
        <taxon>Platyhelminthes</taxon>
        <taxon>Monogenea</taxon>
        <taxon>Polyopisthocotylea</taxon>
        <taxon>Polystomatidea</taxon>
        <taxon>Polystomatidae</taxon>
        <taxon>Protopolystoma</taxon>
    </lineage>
</organism>
<dbReference type="PRINTS" id="PR00077">
    <property type="entry name" value="GPDHDRGNASE"/>
</dbReference>
<dbReference type="GO" id="GO:0005829">
    <property type="term" value="C:cytosol"/>
    <property type="evidence" value="ECO:0007669"/>
    <property type="project" value="TreeGrafter"/>
</dbReference>
<dbReference type="InterPro" id="IPR011128">
    <property type="entry name" value="G3P_DH_NAD-dep_N"/>
</dbReference>
<protein>
    <recommendedName>
        <fullName evidence="2">Glycerol-3-phosphate dehydrogenase NAD-dependent N-terminal domain-containing protein</fullName>
    </recommendedName>
</protein>
<dbReference type="Gene3D" id="3.40.50.720">
    <property type="entry name" value="NAD(P)-binding Rossmann-like Domain"/>
    <property type="match status" value="1"/>
</dbReference>
<dbReference type="GO" id="GO:0047952">
    <property type="term" value="F:glycerol-3-phosphate dehydrogenase [NAD(P)+] activity"/>
    <property type="evidence" value="ECO:0007669"/>
    <property type="project" value="TreeGrafter"/>
</dbReference>
<accession>A0A3S5BRZ4</accession>
<keyword evidence="4" id="KW-1185">Reference proteome</keyword>
<gene>
    <name evidence="3" type="ORF">PXEA_LOCUS9007</name>
</gene>
<name>A0A3S5BRZ4_9PLAT</name>
<feature type="domain" description="Glycerol-3-phosphate dehydrogenase NAD-dependent N-terminal" evidence="2">
    <location>
        <begin position="7"/>
        <end position="121"/>
    </location>
</feature>
<reference evidence="3" key="1">
    <citation type="submission" date="2018-11" db="EMBL/GenBank/DDBJ databases">
        <authorList>
            <consortium name="Pathogen Informatics"/>
        </authorList>
    </citation>
    <scope>NUCLEOTIDE SEQUENCE</scope>
</reference>
<dbReference type="EMBL" id="CAAALY010025063">
    <property type="protein sequence ID" value="VEL15567.1"/>
    <property type="molecule type" value="Genomic_DNA"/>
</dbReference>
<evidence type="ECO:0000259" key="2">
    <source>
        <dbReference type="Pfam" id="PF01210"/>
    </source>
</evidence>
<evidence type="ECO:0000256" key="1">
    <source>
        <dbReference type="ARBA" id="ARBA00023027"/>
    </source>
</evidence>
<dbReference type="Proteomes" id="UP000784294">
    <property type="component" value="Unassembled WGS sequence"/>
</dbReference>
<dbReference type="PANTHER" id="PTHR11728">
    <property type="entry name" value="GLYCEROL-3-PHOSPHATE DEHYDROGENASE"/>
    <property type="match status" value="1"/>
</dbReference>